<sequence>MEASNINGDELVSIFDKKCTMSAKEAPTSGPHSITICKSESGFGFNVKGQVSEGGQLRFYCGQLYAPLQHVSAVLHGGAAYKAGLRQGDRIVEVEKFRNTEQNANGSNHMSFERARRVESNGEKIFVRTHTGAEIQVPENRKTIGGTKLFLGVKNSNMQMIAHLKELVELSRMTPKSTKSDFIWPSYRPPKFGNFWGQKNSNM</sequence>
<name>A0ACB0Y0J2_MELEN</name>
<evidence type="ECO:0000313" key="2">
    <source>
        <dbReference type="Proteomes" id="UP001497535"/>
    </source>
</evidence>
<gene>
    <name evidence="1" type="ORF">MENTE1834_LOCUS5774</name>
</gene>
<protein>
    <submittedName>
        <fullName evidence="1">Uncharacterized protein</fullName>
    </submittedName>
</protein>
<keyword evidence="2" id="KW-1185">Reference proteome</keyword>
<organism evidence="1 2">
    <name type="scientific">Meloidogyne enterolobii</name>
    <name type="common">Root-knot nematode worm</name>
    <name type="synonym">Meloidogyne mayaguensis</name>
    <dbReference type="NCBI Taxonomy" id="390850"/>
    <lineage>
        <taxon>Eukaryota</taxon>
        <taxon>Metazoa</taxon>
        <taxon>Ecdysozoa</taxon>
        <taxon>Nematoda</taxon>
        <taxon>Chromadorea</taxon>
        <taxon>Rhabditida</taxon>
        <taxon>Tylenchina</taxon>
        <taxon>Tylenchomorpha</taxon>
        <taxon>Tylenchoidea</taxon>
        <taxon>Meloidogynidae</taxon>
        <taxon>Meloidogyninae</taxon>
        <taxon>Meloidogyne</taxon>
    </lineage>
</organism>
<dbReference type="Proteomes" id="UP001497535">
    <property type="component" value="Unassembled WGS sequence"/>
</dbReference>
<accession>A0ACB0Y0J2</accession>
<dbReference type="EMBL" id="CAVMJV010000004">
    <property type="protein sequence ID" value="CAK5025402.1"/>
    <property type="molecule type" value="Genomic_DNA"/>
</dbReference>
<reference evidence="1" key="1">
    <citation type="submission" date="2023-11" db="EMBL/GenBank/DDBJ databases">
        <authorList>
            <person name="Poullet M."/>
        </authorList>
    </citation>
    <scope>NUCLEOTIDE SEQUENCE</scope>
    <source>
        <strain evidence="1">E1834</strain>
    </source>
</reference>
<evidence type="ECO:0000313" key="1">
    <source>
        <dbReference type="EMBL" id="CAK5025402.1"/>
    </source>
</evidence>
<proteinExistence type="predicted"/>
<comment type="caution">
    <text evidence="1">The sequence shown here is derived from an EMBL/GenBank/DDBJ whole genome shotgun (WGS) entry which is preliminary data.</text>
</comment>